<proteinExistence type="predicted"/>
<protein>
    <recommendedName>
        <fullName evidence="4">Acid phosphatase</fullName>
    </recommendedName>
</protein>
<dbReference type="Proteomes" id="UP000053647">
    <property type="component" value="Unassembled WGS sequence"/>
</dbReference>
<dbReference type="SUPFAM" id="SSF53254">
    <property type="entry name" value="Phosphoglycerate mutase-like"/>
    <property type="match status" value="1"/>
</dbReference>
<dbReference type="EMBL" id="KN819761">
    <property type="protein sequence ID" value="KIJ07872.1"/>
    <property type="molecule type" value="Genomic_DNA"/>
</dbReference>
<dbReference type="Pfam" id="PF00328">
    <property type="entry name" value="His_Phos_2"/>
    <property type="match status" value="1"/>
</dbReference>
<dbReference type="InterPro" id="IPR000560">
    <property type="entry name" value="His_Pase_clade-2"/>
</dbReference>
<accession>A0A0C9TIT2</accession>
<name>A0A0C9TIT2_PAXIN</name>
<dbReference type="InterPro" id="IPR033379">
    <property type="entry name" value="Acid_Pase_AS"/>
</dbReference>
<reference evidence="2 3" key="1">
    <citation type="submission" date="2014-06" db="EMBL/GenBank/DDBJ databases">
        <authorList>
            <consortium name="DOE Joint Genome Institute"/>
            <person name="Kuo A."/>
            <person name="Kohler A."/>
            <person name="Nagy L.G."/>
            <person name="Floudas D."/>
            <person name="Copeland A."/>
            <person name="Barry K.W."/>
            <person name="Cichocki N."/>
            <person name="Veneault-Fourrey C."/>
            <person name="LaButti K."/>
            <person name="Lindquist E.A."/>
            <person name="Lipzen A."/>
            <person name="Lundell T."/>
            <person name="Morin E."/>
            <person name="Murat C."/>
            <person name="Sun H."/>
            <person name="Tunlid A."/>
            <person name="Henrissat B."/>
            <person name="Grigoriev I.V."/>
            <person name="Hibbett D.S."/>
            <person name="Martin F."/>
            <person name="Nordberg H.P."/>
            <person name="Cantor M.N."/>
            <person name="Hua S.X."/>
        </authorList>
    </citation>
    <scope>NUCLEOTIDE SEQUENCE [LARGE SCALE GENOMIC DNA]</scope>
    <source>
        <strain evidence="2 3">ATCC 200175</strain>
    </source>
</reference>
<sequence>MVEPGPYKEYDPESDALGAHNDHASERVGLLSGSPHSLSAPNANEVDAGDHLNRVVGAGMTVPRFTLPHLLASFTGGVIVCLAVQLSVFGMGCYSFGGEKGSGTTSGDRGGVDVYAPPWVGSTIVHNYPPPSPTNDFPELFPTDVGYPGGTPTGAEPALIVTAPSQPLQTGAAQLVAPAYTVLPKGPSQPKPSMPRERPFNLFRSWGNLSPWYSVPRGAFGIDEGPEPPEECEIMGLHVLHRHGARYPTAWTNFGGPATLAKRLHESAKEWEATGRLAFLNDWTYKLGEEGEWTGIYLEEARERLQAELKPADGDGEGFTLEIEDVYRMQQMCAYETVALGYSKFCELFTEDEWEGFNYALDLSFWYDSSFGSPVARVQGLGYLQELISRLTHTPVATHNSSTNATLHADDRTWPVTDVMYVDATHEVVVLNVLTALNLTTLAATGALPADHIPLNRSFRAADLAPFATNVQFQLLSCPALVTTPEDQSNTDPSHIRIIVNDGPVPLTGIRTCPPSSSGLCPLSSFIEAQKETIRETDWEWGCFGEWKVPRGTEWETVGGWYPGRG</sequence>
<keyword evidence="3" id="KW-1185">Reference proteome</keyword>
<dbReference type="GO" id="GO:0003993">
    <property type="term" value="F:acid phosphatase activity"/>
    <property type="evidence" value="ECO:0007669"/>
    <property type="project" value="TreeGrafter"/>
</dbReference>
<evidence type="ECO:0008006" key="4">
    <source>
        <dbReference type="Google" id="ProtNLM"/>
    </source>
</evidence>
<dbReference type="HOGENOM" id="CLU_020880_2_2_1"/>
<reference evidence="3" key="2">
    <citation type="submission" date="2015-01" db="EMBL/GenBank/DDBJ databases">
        <title>Evolutionary Origins and Diversification of the Mycorrhizal Mutualists.</title>
        <authorList>
            <consortium name="DOE Joint Genome Institute"/>
            <consortium name="Mycorrhizal Genomics Consortium"/>
            <person name="Kohler A."/>
            <person name="Kuo A."/>
            <person name="Nagy L.G."/>
            <person name="Floudas D."/>
            <person name="Copeland A."/>
            <person name="Barry K.W."/>
            <person name="Cichocki N."/>
            <person name="Veneault-Fourrey C."/>
            <person name="LaButti K."/>
            <person name="Lindquist E.A."/>
            <person name="Lipzen A."/>
            <person name="Lundell T."/>
            <person name="Morin E."/>
            <person name="Murat C."/>
            <person name="Riley R."/>
            <person name="Ohm R."/>
            <person name="Sun H."/>
            <person name="Tunlid A."/>
            <person name="Henrissat B."/>
            <person name="Grigoriev I.V."/>
            <person name="Hibbett D.S."/>
            <person name="Martin F."/>
        </authorList>
    </citation>
    <scope>NUCLEOTIDE SEQUENCE [LARGE SCALE GENOMIC DNA]</scope>
    <source>
        <strain evidence="3">ATCC 200175</strain>
    </source>
</reference>
<dbReference type="InterPro" id="IPR029033">
    <property type="entry name" value="His_PPase_superfam"/>
</dbReference>
<evidence type="ECO:0000256" key="1">
    <source>
        <dbReference type="ARBA" id="ARBA00022801"/>
    </source>
</evidence>
<dbReference type="PROSITE" id="PS00616">
    <property type="entry name" value="HIS_ACID_PHOSPHAT_1"/>
    <property type="match status" value="1"/>
</dbReference>
<dbReference type="CDD" id="cd07061">
    <property type="entry name" value="HP_HAP_like"/>
    <property type="match status" value="1"/>
</dbReference>
<dbReference type="OrthoDB" id="6509975at2759"/>
<dbReference type="PANTHER" id="PTHR20963:SF42">
    <property type="entry name" value="PHOSPHOGLYCERATE MUTASE-LIKE PROTEIN"/>
    <property type="match status" value="1"/>
</dbReference>
<dbReference type="AlphaFoldDB" id="A0A0C9TIT2"/>
<evidence type="ECO:0000313" key="3">
    <source>
        <dbReference type="Proteomes" id="UP000053647"/>
    </source>
</evidence>
<keyword evidence="1" id="KW-0378">Hydrolase</keyword>
<dbReference type="PANTHER" id="PTHR20963">
    <property type="entry name" value="MULTIPLE INOSITOL POLYPHOSPHATE PHOSPHATASE-RELATED"/>
    <property type="match status" value="1"/>
</dbReference>
<evidence type="ECO:0000313" key="2">
    <source>
        <dbReference type="EMBL" id="KIJ07872.1"/>
    </source>
</evidence>
<gene>
    <name evidence="2" type="ORF">PAXINDRAFT_173217</name>
</gene>
<organism evidence="2 3">
    <name type="scientific">Paxillus involutus ATCC 200175</name>
    <dbReference type="NCBI Taxonomy" id="664439"/>
    <lineage>
        <taxon>Eukaryota</taxon>
        <taxon>Fungi</taxon>
        <taxon>Dikarya</taxon>
        <taxon>Basidiomycota</taxon>
        <taxon>Agaricomycotina</taxon>
        <taxon>Agaricomycetes</taxon>
        <taxon>Agaricomycetidae</taxon>
        <taxon>Boletales</taxon>
        <taxon>Paxilineae</taxon>
        <taxon>Paxillaceae</taxon>
        <taxon>Paxillus</taxon>
    </lineage>
</organism>
<dbReference type="Gene3D" id="3.40.50.1240">
    <property type="entry name" value="Phosphoglycerate mutase-like"/>
    <property type="match status" value="2"/>
</dbReference>